<accession>A0A1R1YGV3</accession>
<organism evidence="2 3">
    <name type="scientific">Smittium culicis</name>
    <dbReference type="NCBI Taxonomy" id="133412"/>
    <lineage>
        <taxon>Eukaryota</taxon>
        <taxon>Fungi</taxon>
        <taxon>Fungi incertae sedis</taxon>
        <taxon>Zoopagomycota</taxon>
        <taxon>Kickxellomycotina</taxon>
        <taxon>Harpellomycetes</taxon>
        <taxon>Harpellales</taxon>
        <taxon>Legeriomycetaceae</taxon>
        <taxon>Smittium</taxon>
    </lineage>
</organism>
<evidence type="ECO:0000313" key="2">
    <source>
        <dbReference type="EMBL" id="OMJ26130.1"/>
    </source>
</evidence>
<proteinExistence type="predicted"/>
<keyword evidence="3" id="KW-1185">Reference proteome</keyword>
<dbReference type="EMBL" id="LSSN01000065">
    <property type="protein sequence ID" value="OMJ26130.1"/>
    <property type="molecule type" value="Genomic_DNA"/>
</dbReference>
<evidence type="ECO:0000256" key="1">
    <source>
        <dbReference type="SAM" id="MobiDB-lite"/>
    </source>
</evidence>
<comment type="caution">
    <text evidence="2">The sequence shown here is derived from an EMBL/GenBank/DDBJ whole genome shotgun (WGS) entry which is preliminary data.</text>
</comment>
<feature type="region of interest" description="Disordered" evidence="1">
    <location>
        <begin position="1"/>
        <end position="76"/>
    </location>
</feature>
<dbReference type="Proteomes" id="UP000187283">
    <property type="component" value="Unassembled WGS sequence"/>
</dbReference>
<dbReference type="OrthoDB" id="10395332at2759"/>
<feature type="compositionally biased region" description="Polar residues" evidence="1">
    <location>
        <begin position="47"/>
        <end position="56"/>
    </location>
</feature>
<sequence>MTTESIAAHEKEQIQEVPTNSTVPIVLRKKGHTENKTPPQIYALGSSEEQTVSQQAAKHPALHKQDGQKRVGPRQV</sequence>
<name>A0A1R1YGV3_9FUNG</name>
<protein>
    <submittedName>
        <fullName evidence="2">Uncharacterized protein</fullName>
    </submittedName>
</protein>
<evidence type="ECO:0000313" key="3">
    <source>
        <dbReference type="Proteomes" id="UP000187283"/>
    </source>
</evidence>
<reference evidence="2 3" key="1">
    <citation type="submission" date="2017-01" db="EMBL/GenBank/DDBJ databases">
        <authorList>
            <person name="Mah S.A."/>
            <person name="Swanson W.J."/>
            <person name="Moy G.W."/>
            <person name="Vacquier V.D."/>
        </authorList>
    </citation>
    <scope>NUCLEOTIDE SEQUENCE [LARGE SCALE GENOMIC DNA]</scope>
    <source>
        <strain evidence="2 3">GSMNP</strain>
    </source>
</reference>
<dbReference type="AlphaFoldDB" id="A0A1R1YGV3"/>
<gene>
    <name evidence="2" type="ORF">AYI70_g413</name>
</gene>